<dbReference type="InParanoid" id="A2EMP3"/>
<reference evidence="2" key="1">
    <citation type="submission" date="2006-10" db="EMBL/GenBank/DDBJ databases">
        <authorList>
            <person name="Amadeo P."/>
            <person name="Zhao Q."/>
            <person name="Wortman J."/>
            <person name="Fraser-Liggett C."/>
            <person name="Carlton J."/>
        </authorList>
    </citation>
    <scope>NUCLEOTIDE SEQUENCE</scope>
    <source>
        <strain evidence="2">G3</strain>
    </source>
</reference>
<gene>
    <name evidence="2" type="ORF">TVAG_349660</name>
</gene>
<dbReference type="RefSeq" id="XP_001318336.1">
    <property type="nucleotide sequence ID" value="XM_001318301.1"/>
</dbReference>
<feature type="region of interest" description="Disordered" evidence="1">
    <location>
        <begin position="1450"/>
        <end position="1471"/>
    </location>
</feature>
<dbReference type="EMBL" id="DS113432">
    <property type="protein sequence ID" value="EAY06113.1"/>
    <property type="molecule type" value="Genomic_DNA"/>
</dbReference>
<keyword evidence="3" id="KW-1185">Reference proteome</keyword>
<dbReference type="VEuPathDB" id="TrichDB:TVAG_349660"/>
<accession>A2EMP3</accession>
<reference evidence="2" key="2">
    <citation type="journal article" date="2007" name="Science">
        <title>Draft genome sequence of the sexually transmitted pathogen Trichomonas vaginalis.</title>
        <authorList>
            <person name="Carlton J.M."/>
            <person name="Hirt R.P."/>
            <person name="Silva J.C."/>
            <person name="Delcher A.L."/>
            <person name="Schatz M."/>
            <person name="Zhao Q."/>
            <person name="Wortman J.R."/>
            <person name="Bidwell S.L."/>
            <person name="Alsmark U.C.M."/>
            <person name="Besteiro S."/>
            <person name="Sicheritz-Ponten T."/>
            <person name="Noel C.J."/>
            <person name="Dacks J.B."/>
            <person name="Foster P.G."/>
            <person name="Simillion C."/>
            <person name="Van de Peer Y."/>
            <person name="Miranda-Saavedra D."/>
            <person name="Barton G.J."/>
            <person name="Westrop G.D."/>
            <person name="Mueller S."/>
            <person name="Dessi D."/>
            <person name="Fiori P.L."/>
            <person name="Ren Q."/>
            <person name="Paulsen I."/>
            <person name="Zhang H."/>
            <person name="Bastida-Corcuera F.D."/>
            <person name="Simoes-Barbosa A."/>
            <person name="Brown M.T."/>
            <person name="Hayes R.D."/>
            <person name="Mukherjee M."/>
            <person name="Okumura C.Y."/>
            <person name="Schneider R."/>
            <person name="Smith A.J."/>
            <person name="Vanacova S."/>
            <person name="Villalvazo M."/>
            <person name="Haas B.J."/>
            <person name="Pertea M."/>
            <person name="Feldblyum T.V."/>
            <person name="Utterback T.R."/>
            <person name="Shu C.L."/>
            <person name="Osoegawa K."/>
            <person name="de Jong P.J."/>
            <person name="Hrdy I."/>
            <person name="Horvathova L."/>
            <person name="Zubacova Z."/>
            <person name="Dolezal P."/>
            <person name="Malik S.B."/>
            <person name="Logsdon J.M. Jr."/>
            <person name="Henze K."/>
            <person name="Gupta A."/>
            <person name="Wang C.C."/>
            <person name="Dunne R.L."/>
            <person name="Upcroft J.A."/>
            <person name="Upcroft P."/>
            <person name="White O."/>
            <person name="Salzberg S.L."/>
            <person name="Tang P."/>
            <person name="Chiu C.-H."/>
            <person name="Lee Y.-S."/>
            <person name="Embley T.M."/>
            <person name="Coombs G.H."/>
            <person name="Mottram J.C."/>
            <person name="Tachezy J."/>
            <person name="Fraser-Liggett C.M."/>
            <person name="Johnson P.J."/>
        </authorList>
    </citation>
    <scope>NUCLEOTIDE SEQUENCE [LARGE SCALE GENOMIC DNA]</scope>
    <source>
        <strain evidence="2">G3</strain>
    </source>
</reference>
<dbReference type="VEuPathDB" id="TrichDB:TVAGG3_0810410"/>
<protein>
    <submittedName>
        <fullName evidence="2">Uncharacterized protein</fullName>
    </submittedName>
</protein>
<evidence type="ECO:0000313" key="2">
    <source>
        <dbReference type="EMBL" id="EAY06113.1"/>
    </source>
</evidence>
<organism evidence="2 3">
    <name type="scientific">Trichomonas vaginalis (strain ATCC PRA-98 / G3)</name>
    <dbReference type="NCBI Taxonomy" id="412133"/>
    <lineage>
        <taxon>Eukaryota</taxon>
        <taxon>Metamonada</taxon>
        <taxon>Parabasalia</taxon>
        <taxon>Trichomonadida</taxon>
        <taxon>Trichomonadidae</taxon>
        <taxon>Trichomonas</taxon>
    </lineage>
</organism>
<proteinExistence type="predicted"/>
<evidence type="ECO:0000313" key="3">
    <source>
        <dbReference type="Proteomes" id="UP000001542"/>
    </source>
</evidence>
<sequence>MGEQNDNYRSPSPNFMEFLVSGLSFLVKQKYLQPAEQILSEKLADFETTVSEKADEKLIDSAEKTLISVMNINDGDLSIQFCHRLAECFIFLYSLPEAPKIFNLVTYVQKNPSPAAYFTIGFVVDAIGDHNKAMMGSLTESLLKAKRGNVDSALFALNYILKAAFSETKKYAKSLYSVVDANIHHQSIFVRLLCIKMYRKLIKSNHYSLEKLLKNALVILSDVSDRFLREKAICYVVDCMLLILPTQNGLQIVLHELINLEQPSQIISKLLQFMDNEVLQKNAAKFLALIRKKDRTLIKQFSQLLSVETKKSLFEAVEKEKDNEDQLLILRYLSYDTDSDRTVAAIASKIMMETHDDRSMILQFYDEVSTKNFELAGELLLAATIFLAYPPEQHSNLGRQFVAMALIAAQLITSNPNLVTPTIKENIRLYQEKFFPSPKIYKGGFIGAFITARALKAAADETIRNGLNRVLLALESPKEGSKKVKLLTSAVTGFLASCHSVKSASAFLSIYLQMPVYQQVPAAMSYSFVMATRIQLPTKIFHPLLEFALSVQFTKEFIETRINPRYTKPDTILGRPDAKFLPTIALHMNKDMVMKLVFDAFPIVVNNAPAEDRDMSVLLHNEKYDQTHPVNLLLLLALSKNNDASQFLPEDIHKLLFSMMRKSESDTETNMIAEILSVYCRRHKHAFAKLIKNKKKLPPRQRSFLYASLLHNCDVNDAFIMDAQQDLCDLCKGNDSNYAFFALSVLFQSVQFSNLSQTLAGNSLHFLVGVLNSRNLLNPIVCFYASQCFISLMPLVSSSDDSSLSVVIGEALQCFAGTKSPFCKAFYNRALSQALNFARKTVTKPRIELANRKSTGFEVNASCGAICDLRKDIFEYMDTALYHYQISPYSRIAEFISSCSENSDKVNEWVNLVKDTISSSIIPGTSIEARNEIKRSVLKAMKPLILRIKEKSDTSALDDTITALIKVVTSQTSDDQMVMESFQRFAEIITNFAGAIKLDIYDSQFSIALKYALSLMHVSEEFLRVYTNYINNAGQLQNYIEEITNGVINANDTIPRTNFASYIISTTIKSDNDKIKENGRKIAVALEDAFAYVFNKAVESSQQWQTAAEFRNHYSVSFGDILESLVFALSTTKSQKATYDKLCPFLIETSSKSTEKWRIDASIRGIVSTFEFLENLDDNYKSDCLKNVPKTSEMSLLFELAFSRQLSENDKLLSEFYDYVTNAVYNDEVYCRIIKNADNEFMEKHGLEIFDKFINLPKYESLCSLLFLKTESKDLYEEKILQIEDLQKRVNLSIHYVISTKRCSDKISDLLGQNFDQNVLLLVGRLLKSGQTEIAIKILSKVTEEEKVPETDDLSYLVLLICNKQVVNDCSSFLGLCLKKVANLALSLDKNRYPSACYALKLLKQTDEGLHLLRVLPSETMTSLADKFEALNKAKSTSNRFALKTFGNIRKPKDQQGGDWVDLDGKSDSDE</sequence>
<name>A2EMP3_TRIV3</name>
<dbReference type="Proteomes" id="UP000001542">
    <property type="component" value="Unassembled WGS sequence"/>
</dbReference>
<dbReference type="InterPro" id="IPR016024">
    <property type="entry name" value="ARM-type_fold"/>
</dbReference>
<evidence type="ECO:0000256" key="1">
    <source>
        <dbReference type="SAM" id="MobiDB-lite"/>
    </source>
</evidence>
<dbReference type="KEGG" id="tva:4763988"/>
<dbReference type="SUPFAM" id="SSF48371">
    <property type="entry name" value="ARM repeat"/>
    <property type="match status" value="1"/>
</dbReference>